<dbReference type="InterPro" id="IPR010994">
    <property type="entry name" value="RuvA_2-like"/>
</dbReference>
<dbReference type="Pfam" id="PF23139">
    <property type="entry name" value="OB_YrrC"/>
    <property type="match status" value="1"/>
</dbReference>
<comment type="caution">
    <text evidence="5">The sequence shown here is derived from an EMBL/GenBank/DDBJ whole genome shotgun (WGS) entry which is preliminary data.</text>
</comment>
<dbReference type="Gene3D" id="2.30.30.940">
    <property type="match status" value="1"/>
</dbReference>
<dbReference type="GO" id="GO:0006310">
    <property type="term" value="P:DNA recombination"/>
    <property type="evidence" value="ECO:0007669"/>
    <property type="project" value="InterPro"/>
</dbReference>
<dbReference type="PANTHER" id="PTHR43788:SF6">
    <property type="entry name" value="DNA HELICASE B"/>
    <property type="match status" value="1"/>
</dbReference>
<keyword evidence="1 3" id="KW-0547">Nucleotide-binding</keyword>
<name>A0A414SCN3_9FIRM</name>
<comment type="function">
    <text evidence="3">DNA-dependent ATPase and ATP-dependent 5'-3' DNA helicase. Has no activity on blunt DNA or DNA with 3'-overhangs, requires at least 10 bases of 5'-ssDNA for helicase activity.</text>
</comment>
<dbReference type="SUPFAM" id="SSF47781">
    <property type="entry name" value="RuvA domain 2-like"/>
    <property type="match status" value="1"/>
</dbReference>
<dbReference type="InterPro" id="IPR050534">
    <property type="entry name" value="Coronavir_polyprotein_1ab"/>
</dbReference>
<evidence type="ECO:0000259" key="4">
    <source>
        <dbReference type="SMART" id="SM00382"/>
    </source>
</evidence>
<dbReference type="GO" id="GO:0009338">
    <property type="term" value="C:exodeoxyribonuclease V complex"/>
    <property type="evidence" value="ECO:0007669"/>
    <property type="project" value="TreeGrafter"/>
</dbReference>
<dbReference type="InterPro" id="IPR027417">
    <property type="entry name" value="P-loop_NTPase"/>
</dbReference>
<dbReference type="EMBL" id="QRHZ01000005">
    <property type="protein sequence ID" value="RHG16825.1"/>
    <property type="molecule type" value="Genomic_DNA"/>
</dbReference>
<evidence type="ECO:0000256" key="3">
    <source>
        <dbReference type="HAMAP-Rule" id="MF_01488"/>
    </source>
</evidence>
<organism evidence="5 6">
    <name type="scientific">Blautia obeum</name>
    <dbReference type="NCBI Taxonomy" id="40520"/>
    <lineage>
        <taxon>Bacteria</taxon>
        <taxon>Bacillati</taxon>
        <taxon>Bacillota</taxon>
        <taxon>Clostridia</taxon>
        <taxon>Lachnospirales</taxon>
        <taxon>Lachnospiraceae</taxon>
        <taxon>Blautia</taxon>
    </lineage>
</organism>
<proteinExistence type="inferred from homology"/>
<dbReference type="InterPro" id="IPR027785">
    <property type="entry name" value="UvrD-like_helicase_C"/>
</dbReference>
<evidence type="ECO:0000313" key="6">
    <source>
        <dbReference type="Proteomes" id="UP000284220"/>
    </source>
</evidence>
<evidence type="ECO:0000256" key="1">
    <source>
        <dbReference type="ARBA" id="ARBA00022741"/>
    </source>
</evidence>
<dbReference type="GO" id="GO:0016887">
    <property type="term" value="F:ATP hydrolysis activity"/>
    <property type="evidence" value="ECO:0007669"/>
    <property type="project" value="RHEA"/>
</dbReference>
<dbReference type="Gene3D" id="1.10.10.2220">
    <property type="match status" value="1"/>
</dbReference>
<dbReference type="Pfam" id="PF13604">
    <property type="entry name" value="AAA_30"/>
    <property type="match status" value="1"/>
</dbReference>
<dbReference type="GO" id="GO:0043139">
    <property type="term" value="F:5'-3' DNA helicase activity"/>
    <property type="evidence" value="ECO:0007669"/>
    <property type="project" value="UniProtKB-UniRule"/>
</dbReference>
<evidence type="ECO:0000313" key="5">
    <source>
        <dbReference type="EMBL" id="RHG16825.1"/>
    </source>
</evidence>
<dbReference type="Pfam" id="PF14490">
    <property type="entry name" value="HHH_RecD2"/>
    <property type="match status" value="1"/>
</dbReference>
<dbReference type="SMART" id="SM00382">
    <property type="entry name" value="AAA"/>
    <property type="match status" value="1"/>
</dbReference>
<dbReference type="InterPro" id="IPR003593">
    <property type="entry name" value="AAA+_ATPase"/>
</dbReference>
<keyword evidence="3" id="KW-0238">DNA-binding</keyword>
<protein>
    <recommendedName>
        <fullName evidence="3">ATP-dependent RecD2 DNA helicase</fullName>
        <ecNumber evidence="3">5.6.2.3</ecNumber>
    </recommendedName>
    <alternativeName>
        <fullName evidence="3">DNA 5'-3' helicase subunit RecD2</fullName>
    </alternativeName>
</protein>
<dbReference type="PANTHER" id="PTHR43788">
    <property type="entry name" value="DNA2/NAM7 HELICASE FAMILY MEMBER"/>
    <property type="match status" value="1"/>
</dbReference>
<dbReference type="HAMAP" id="MF_01488">
    <property type="entry name" value="RecD2"/>
    <property type="match status" value="1"/>
</dbReference>
<keyword evidence="3" id="KW-0413">Isomerase</keyword>
<dbReference type="Pfam" id="PF14520">
    <property type="entry name" value="HHH_5"/>
    <property type="match status" value="1"/>
</dbReference>
<gene>
    <name evidence="3" type="primary">recD2</name>
    <name evidence="5" type="ORF">DW272_11165</name>
</gene>
<dbReference type="InterPro" id="IPR055446">
    <property type="entry name" value="RecD2_N_OB"/>
</dbReference>
<dbReference type="SUPFAM" id="SSF52540">
    <property type="entry name" value="P-loop containing nucleoside triphosphate hydrolases"/>
    <property type="match status" value="1"/>
</dbReference>
<dbReference type="GO" id="GO:0017116">
    <property type="term" value="F:single-stranded DNA helicase activity"/>
    <property type="evidence" value="ECO:0007669"/>
    <property type="project" value="TreeGrafter"/>
</dbReference>
<dbReference type="AlphaFoldDB" id="A0A414SCN3"/>
<comment type="catalytic activity">
    <reaction evidence="3">
        <text>ATP + H2O = ADP + phosphate + H(+)</text>
        <dbReference type="Rhea" id="RHEA:13065"/>
        <dbReference type="ChEBI" id="CHEBI:15377"/>
        <dbReference type="ChEBI" id="CHEBI:15378"/>
        <dbReference type="ChEBI" id="CHEBI:30616"/>
        <dbReference type="ChEBI" id="CHEBI:43474"/>
        <dbReference type="ChEBI" id="CHEBI:456216"/>
        <dbReference type="EC" id="5.6.2.3"/>
    </reaction>
</comment>
<dbReference type="Pfam" id="PF18335">
    <property type="entry name" value="SH3_13"/>
    <property type="match status" value="1"/>
</dbReference>
<keyword evidence="3 5" id="KW-0347">Helicase</keyword>
<feature type="binding site" evidence="3">
    <location>
        <begin position="345"/>
        <end position="349"/>
    </location>
    <ligand>
        <name>ATP</name>
        <dbReference type="ChEBI" id="CHEBI:30616"/>
    </ligand>
</feature>
<dbReference type="Proteomes" id="UP000284220">
    <property type="component" value="Unassembled WGS sequence"/>
</dbReference>
<accession>A0A414SCN3</accession>
<comment type="similarity">
    <text evidence="3">Belongs to the RecD family. RecD2 subfamily.</text>
</comment>
<feature type="domain" description="AAA+ ATPase" evidence="4">
    <location>
        <begin position="334"/>
        <end position="486"/>
    </location>
</feature>
<dbReference type="CDD" id="cd17933">
    <property type="entry name" value="DEXSc_RecD-like"/>
    <property type="match status" value="1"/>
</dbReference>
<dbReference type="InterPro" id="IPR006345">
    <property type="entry name" value="RecD2"/>
</dbReference>
<dbReference type="NCBIfam" id="TIGR01448">
    <property type="entry name" value="recD_rel"/>
    <property type="match status" value="1"/>
</dbReference>
<sequence>MSESITGYIDHIIFRNEDNGYTVMVLKGGSEEDELTCVGSFPVVTQGASVELEGNFTQHPVYGKQFQAVRLTEKMPEDALAMERYLGSGAIKGIGAALAGRIVRHFGDDTFQIVENEPERLSEVKGISEKKAREIAMQIAEKSDMRKAMMFLQKYGISLNLGAKIYQKYGDSVYSVLQENPYRLADDISGVGFKIADEIAYRIGIHTDSDYRIKSGMVYTLLQATGEGHVYLPKDELFQRAAELLGVDSSYMEKHLVDLAMDRKIVQKEQGDQILIYPAQYYYLELNTARMLRELDIFCPEDEKIVERRIVQIEKETGTVLDEMQKKAVQEAAGHGLLILTGGPGTGKTTTINAIIRYFEGEGAEIRLAAPTGRAAKRMTEATGYEAQTIHRLLELSGMPEDDREGQPIHFERNAENPLETDVIIIDEMSMVDIHLIHSLLMAVTAGTRLILVGDENQLPSVGPGNVLRDIIRSEQFPVVELKKIFRQASESDIVVNAHKINKGEQVEINNKSRDFFFLKRYDADIIIRVVIALIQEKLPKYVEAKPFEIQVLTPMRKGLLGVERLNQILQRYLNPPDASKKEKEIGQGLFREGDKVMQVRNNYQLEWEIRGRYGIPIEKGVGVFNGDTGIIKTINEFAETAEVEFEDGRWAEYSFKQLDELELAYAVTIHKSQGSEYPAVIIPLLSGPRMLMNRNLLYTAVTRARKCVTVVGSEETFRDMIRNEKQQRRYSSLDQRIQETE</sequence>
<dbReference type="Gene3D" id="1.10.150.20">
    <property type="entry name" value="5' to 3' exonuclease, C-terminal subdomain"/>
    <property type="match status" value="1"/>
</dbReference>
<dbReference type="Gene3D" id="3.40.50.300">
    <property type="entry name" value="P-loop containing nucleotide triphosphate hydrolases"/>
    <property type="match status" value="2"/>
</dbReference>
<evidence type="ECO:0000256" key="2">
    <source>
        <dbReference type="ARBA" id="ARBA00022840"/>
    </source>
</evidence>
<dbReference type="Pfam" id="PF13538">
    <property type="entry name" value="UvrD_C_2"/>
    <property type="match status" value="1"/>
</dbReference>
<dbReference type="InterPro" id="IPR041451">
    <property type="entry name" value="RecD2_SH13"/>
</dbReference>
<reference evidence="5 6" key="1">
    <citation type="submission" date="2018-08" db="EMBL/GenBank/DDBJ databases">
        <title>A genome reference for cultivated species of the human gut microbiota.</title>
        <authorList>
            <person name="Zou Y."/>
            <person name="Xue W."/>
            <person name="Luo G."/>
        </authorList>
    </citation>
    <scope>NUCLEOTIDE SEQUENCE [LARGE SCALE GENOMIC DNA]</scope>
    <source>
        <strain evidence="5 6">AM22-9LB</strain>
    </source>
</reference>
<dbReference type="GO" id="GO:0005524">
    <property type="term" value="F:ATP binding"/>
    <property type="evidence" value="ECO:0007669"/>
    <property type="project" value="UniProtKB-UniRule"/>
</dbReference>
<dbReference type="RefSeq" id="WP_118197894.1">
    <property type="nucleotide sequence ID" value="NZ_JBCJBY010000005.1"/>
</dbReference>
<keyword evidence="3" id="KW-0378">Hydrolase</keyword>
<keyword evidence="2 3" id="KW-0067">ATP-binding</keyword>
<dbReference type="EC" id="5.6.2.3" evidence="3"/>
<dbReference type="CDD" id="cd18809">
    <property type="entry name" value="SF1_C_RecD"/>
    <property type="match status" value="1"/>
</dbReference>
<dbReference type="InterPro" id="IPR029493">
    <property type="entry name" value="RecD2-like_HHH"/>
</dbReference>
<dbReference type="GO" id="GO:0003677">
    <property type="term" value="F:DNA binding"/>
    <property type="evidence" value="ECO:0007669"/>
    <property type="project" value="UniProtKB-UniRule"/>
</dbReference>